<feature type="domain" description="NAD(P)-binding" evidence="3">
    <location>
        <begin position="477"/>
        <end position="563"/>
    </location>
</feature>
<evidence type="ECO:0008006" key="6">
    <source>
        <dbReference type="Google" id="ProtNLM"/>
    </source>
</evidence>
<dbReference type="PaxDb" id="3055-EDP08808"/>
<reference evidence="4 5" key="1">
    <citation type="journal article" date="2007" name="Science">
        <title>The Chlamydomonas genome reveals the evolution of key animal and plant functions.</title>
        <authorList>
            <person name="Merchant S.S."/>
            <person name="Prochnik S.E."/>
            <person name="Vallon O."/>
            <person name="Harris E.H."/>
            <person name="Karpowicz S.J."/>
            <person name="Witman G.B."/>
            <person name="Terry A."/>
            <person name="Salamov A."/>
            <person name="Fritz-Laylin L.K."/>
            <person name="Marechal-Drouard L."/>
            <person name="Marshall W.F."/>
            <person name="Qu L.H."/>
            <person name="Nelson D.R."/>
            <person name="Sanderfoot A.A."/>
            <person name="Spalding M.H."/>
            <person name="Kapitonov V.V."/>
            <person name="Ren Q."/>
            <person name="Ferris P."/>
            <person name="Lindquist E."/>
            <person name="Shapiro H."/>
            <person name="Lucas S.M."/>
            <person name="Grimwood J."/>
            <person name="Schmutz J."/>
            <person name="Cardol P."/>
            <person name="Cerutti H."/>
            <person name="Chanfreau G."/>
            <person name="Chen C.L."/>
            <person name="Cognat V."/>
            <person name="Croft M.T."/>
            <person name="Dent R."/>
            <person name="Dutcher S."/>
            <person name="Fernandez E."/>
            <person name="Fukuzawa H."/>
            <person name="Gonzalez-Ballester D."/>
            <person name="Gonzalez-Halphen D."/>
            <person name="Hallmann A."/>
            <person name="Hanikenne M."/>
            <person name="Hippler M."/>
            <person name="Inwood W."/>
            <person name="Jabbari K."/>
            <person name="Kalanon M."/>
            <person name="Kuras R."/>
            <person name="Lefebvre P.A."/>
            <person name="Lemaire S.D."/>
            <person name="Lobanov A.V."/>
            <person name="Lohr M."/>
            <person name="Manuell A."/>
            <person name="Meier I."/>
            <person name="Mets L."/>
            <person name="Mittag M."/>
            <person name="Mittelmeier T."/>
            <person name="Moroney J.V."/>
            <person name="Moseley J."/>
            <person name="Napoli C."/>
            <person name="Nedelcu A.M."/>
            <person name="Niyogi K."/>
            <person name="Novoselov S.V."/>
            <person name="Paulsen I.T."/>
            <person name="Pazour G."/>
            <person name="Purton S."/>
            <person name="Ral J.P."/>
            <person name="Riano-Pachon D.M."/>
            <person name="Riekhof W."/>
            <person name="Rymarquis L."/>
            <person name="Schroda M."/>
            <person name="Stern D."/>
            <person name="Umen J."/>
            <person name="Willows R."/>
            <person name="Wilson N."/>
            <person name="Zimmer S.L."/>
            <person name="Allmer J."/>
            <person name="Balk J."/>
            <person name="Bisova K."/>
            <person name="Chen C.J."/>
            <person name="Elias M."/>
            <person name="Gendler K."/>
            <person name="Hauser C."/>
            <person name="Lamb M.R."/>
            <person name="Ledford H."/>
            <person name="Long J.C."/>
            <person name="Minagawa J."/>
            <person name="Page M.D."/>
            <person name="Pan J."/>
            <person name="Pootakham W."/>
            <person name="Roje S."/>
            <person name="Rose A."/>
            <person name="Stahlberg E."/>
            <person name="Terauchi A.M."/>
            <person name="Yang P."/>
            <person name="Ball S."/>
            <person name="Bowler C."/>
            <person name="Dieckmann C.L."/>
            <person name="Gladyshev V.N."/>
            <person name="Green P."/>
            <person name="Jorgensen R."/>
            <person name="Mayfield S."/>
            <person name="Mueller-Roeber B."/>
            <person name="Rajamani S."/>
            <person name="Sayre R.T."/>
            <person name="Brokstein P."/>
            <person name="Dubchak I."/>
            <person name="Goodstein D."/>
            <person name="Hornick L."/>
            <person name="Huang Y.W."/>
            <person name="Jhaveri J."/>
            <person name="Luo Y."/>
            <person name="Martinez D."/>
            <person name="Ngau W.C."/>
            <person name="Otillar B."/>
            <person name="Poliakov A."/>
            <person name="Porter A."/>
            <person name="Szajkowski L."/>
            <person name="Werner G."/>
            <person name="Zhou K."/>
            <person name="Grigoriev I.V."/>
            <person name="Rokhsar D.S."/>
            <person name="Grossman A.R."/>
        </authorList>
    </citation>
    <scope>NUCLEOTIDE SEQUENCE [LARGE SCALE GENOMIC DNA]</scope>
    <source>
        <strain evidence="5">CC-503</strain>
    </source>
</reference>
<dbReference type="AlphaFoldDB" id="A0A2K3D072"/>
<dbReference type="EMBL" id="CM008974">
    <property type="protein sequence ID" value="PNW73930.1"/>
    <property type="molecule type" value="Genomic_DNA"/>
</dbReference>
<feature type="compositionally biased region" description="Low complexity" evidence="1">
    <location>
        <begin position="69"/>
        <end position="78"/>
    </location>
</feature>
<dbReference type="KEGG" id="cre:CHLRE_13g578650v5"/>
<dbReference type="InterPro" id="IPR016040">
    <property type="entry name" value="NAD(P)-bd_dom"/>
</dbReference>
<proteinExistence type="predicted"/>
<feature type="region of interest" description="Disordered" evidence="1">
    <location>
        <begin position="65"/>
        <end position="86"/>
    </location>
</feature>
<feature type="domain" description="NADH:ubiquinone oxidoreductase intermediate-associated protein 30" evidence="2">
    <location>
        <begin position="313"/>
        <end position="431"/>
    </location>
</feature>
<name>A0A2K3D072_CHLRE</name>
<dbReference type="FunCoup" id="A0A2K3D072">
    <property type="interactions" value="786"/>
</dbReference>
<dbReference type="SUPFAM" id="SSF49785">
    <property type="entry name" value="Galactose-binding domain-like"/>
    <property type="match status" value="1"/>
</dbReference>
<dbReference type="GeneID" id="5719281"/>
<dbReference type="Gene3D" id="3.40.50.720">
    <property type="entry name" value="NAD(P)-binding Rossmann-like Domain"/>
    <property type="match status" value="2"/>
</dbReference>
<dbReference type="PANTHER" id="PTHR15020">
    <property type="entry name" value="FLAVIN REDUCTASE-RELATED"/>
    <property type="match status" value="1"/>
</dbReference>
<evidence type="ECO:0000256" key="1">
    <source>
        <dbReference type="SAM" id="MobiDB-lite"/>
    </source>
</evidence>
<dbReference type="InParanoid" id="A0A2K3D072"/>
<feature type="domain" description="NAD(P)-binding" evidence="3">
    <location>
        <begin position="153"/>
        <end position="251"/>
    </location>
</feature>
<dbReference type="ExpressionAtlas" id="A0A2K3D072">
    <property type="expression patterns" value="baseline and differential"/>
</dbReference>
<dbReference type="RefSeq" id="XP_042917485.1">
    <property type="nucleotide sequence ID" value="XM_043069510.1"/>
</dbReference>
<dbReference type="Proteomes" id="UP000006906">
    <property type="component" value="Chromosome 13"/>
</dbReference>
<gene>
    <name evidence="4" type="ORF">CHLRE_13g578650v5</name>
</gene>
<evidence type="ECO:0000313" key="5">
    <source>
        <dbReference type="Proteomes" id="UP000006906"/>
    </source>
</evidence>
<evidence type="ECO:0000313" key="4">
    <source>
        <dbReference type="EMBL" id="PNW73930.1"/>
    </source>
</evidence>
<sequence>MNKQLLGRTCSGRSVAGTGLRHGHTLRRPVPFAPSRLPPARATGKPGDEEPENYEALRERFFRSGEGASSSNSPQQQQGPAKDADGANLLNVINPYELGRQTRKAFDDVWGQLSRVSSPTRSFIIDDVLEVGVGADAEFAAPQAAYTTVLVVGATGRVGRILVRKLLLRGYKVKALFRNRAGVGKDAIPDAVEVVEGDVGDMATCQKAVQGVSKVIFCAAARSVFTADLLRVEDRGVMNMVKAMQDELFRRSKRTGSKFSSAAKKELADFNSRFHQARWDVRFVGTPEDAAAAAEGRPSRDAGDAYGRVNVAEAVITDDNNLLFTGTLMSRGALAEVGAQLAAKLPGGEHRTAGTEGLVLRVRGDAHSYLLILETSEGHRYGARFPTREGYLTVRLPYAAFRSEYQDQPPLDPSKLSTIAIRYENRRQGSSQVAALRAAKGLAATDMAALAAQQARDQRFSLEVDWIKAVPGGSEPDFVLVSCAGKSRPGIDPADLRKVIDAKRRGEENLRTSGLGYSIIRPGTLLDEPGGYRALVFDQGDRITESIAAADVADICLRALHEPEGRNKTFDVCYEYQADEDNAMYELVAHVPDKKNNYLRAAVASLAKNT</sequence>
<feature type="region of interest" description="Disordered" evidence="1">
    <location>
        <begin position="1"/>
        <end position="52"/>
    </location>
</feature>
<dbReference type="OrthoDB" id="10254221at2759"/>
<keyword evidence="5" id="KW-1185">Reference proteome</keyword>
<dbReference type="STRING" id="3055.A0A2K3D072"/>
<dbReference type="SUPFAM" id="SSF51735">
    <property type="entry name" value="NAD(P)-binding Rossmann-fold domains"/>
    <property type="match status" value="1"/>
</dbReference>
<dbReference type="InterPro" id="IPR008979">
    <property type="entry name" value="Galactose-bd-like_sf"/>
</dbReference>
<dbReference type="Pfam" id="PF08547">
    <property type="entry name" value="CIA30"/>
    <property type="match status" value="1"/>
</dbReference>
<evidence type="ECO:0000259" key="2">
    <source>
        <dbReference type="Pfam" id="PF08547"/>
    </source>
</evidence>
<dbReference type="InterPro" id="IPR036291">
    <property type="entry name" value="NAD(P)-bd_dom_sf"/>
</dbReference>
<evidence type="ECO:0000259" key="3">
    <source>
        <dbReference type="Pfam" id="PF13460"/>
    </source>
</evidence>
<dbReference type="PANTHER" id="PTHR15020:SF47">
    <property type="entry name" value="NAD(P)-BINDING DOMAIN-CONTAINING PROTEIN"/>
    <property type="match status" value="1"/>
</dbReference>
<organism evidence="4 5">
    <name type="scientific">Chlamydomonas reinhardtii</name>
    <name type="common">Chlamydomonas smithii</name>
    <dbReference type="NCBI Taxonomy" id="3055"/>
    <lineage>
        <taxon>Eukaryota</taxon>
        <taxon>Viridiplantae</taxon>
        <taxon>Chlorophyta</taxon>
        <taxon>core chlorophytes</taxon>
        <taxon>Chlorophyceae</taxon>
        <taxon>CS clade</taxon>
        <taxon>Chlamydomonadales</taxon>
        <taxon>Chlamydomonadaceae</taxon>
        <taxon>Chlamydomonas</taxon>
    </lineage>
</organism>
<dbReference type="InterPro" id="IPR013857">
    <property type="entry name" value="NADH-UbQ_OxRdtase-assoc_prot30"/>
</dbReference>
<dbReference type="OMA" id="HTMTIRF"/>
<protein>
    <recommendedName>
        <fullName evidence="6">NAD(P)-binding domain-containing protein</fullName>
    </recommendedName>
</protein>
<dbReference type="Gramene" id="PNW73930">
    <property type="protein sequence ID" value="PNW73930"/>
    <property type="gene ID" value="CHLRE_13g578650v5"/>
</dbReference>
<accession>A0A2K3D072</accession>
<dbReference type="Pfam" id="PF13460">
    <property type="entry name" value="NAD_binding_10"/>
    <property type="match status" value="2"/>
</dbReference>